<comment type="caution">
    <text evidence="2">The sequence shown here is derived from an EMBL/GenBank/DDBJ whole genome shotgun (WGS) entry which is preliminary data.</text>
</comment>
<evidence type="ECO:0000313" key="3">
    <source>
        <dbReference type="Proteomes" id="UP001165293"/>
    </source>
</evidence>
<feature type="domain" description="DUF6630" evidence="1">
    <location>
        <begin position="34"/>
        <end position="175"/>
    </location>
</feature>
<keyword evidence="3" id="KW-1185">Reference proteome</keyword>
<dbReference type="EMBL" id="JAJGAK010000004">
    <property type="protein sequence ID" value="MCC8364267.1"/>
    <property type="molecule type" value="Genomic_DNA"/>
</dbReference>
<dbReference type="Proteomes" id="UP001165293">
    <property type="component" value="Unassembled WGS sequence"/>
</dbReference>
<evidence type="ECO:0000259" key="1">
    <source>
        <dbReference type="Pfam" id="PF20335"/>
    </source>
</evidence>
<accession>A0ABS8JL41</accession>
<name>A0ABS8JL41_9GAMM</name>
<dbReference type="InterPro" id="IPR046582">
    <property type="entry name" value="DUF6630"/>
</dbReference>
<dbReference type="Pfam" id="PF20335">
    <property type="entry name" value="DUF6630"/>
    <property type="match status" value="1"/>
</dbReference>
<proteinExistence type="predicted"/>
<dbReference type="RefSeq" id="WP_230528062.1">
    <property type="nucleotide sequence ID" value="NZ_JAJGAK010000004.1"/>
</dbReference>
<gene>
    <name evidence="2" type="ORF">LK996_14420</name>
</gene>
<organism evidence="2 3">
    <name type="scientific">Noviluteimonas lactosilytica</name>
    <dbReference type="NCBI Taxonomy" id="2888523"/>
    <lineage>
        <taxon>Bacteria</taxon>
        <taxon>Pseudomonadati</taxon>
        <taxon>Pseudomonadota</taxon>
        <taxon>Gammaproteobacteria</taxon>
        <taxon>Lysobacterales</taxon>
        <taxon>Lysobacteraceae</taxon>
        <taxon>Noviluteimonas</taxon>
    </lineage>
</organism>
<protein>
    <recommendedName>
        <fullName evidence="1">DUF6630 domain-containing protein</fullName>
    </recommendedName>
</protein>
<evidence type="ECO:0000313" key="2">
    <source>
        <dbReference type="EMBL" id="MCC8364267.1"/>
    </source>
</evidence>
<reference evidence="2" key="1">
    <citation type="submission" date="2021-10" db="EMBL/GenBank/DDBJ databases">
        <authorList>
            <person name="Lyu M."/>
            <person name="Wang X."/>
            <person name="Meng X."/>
            <person name="Xu K."/>
        </authorList>
    </citation>
    <scope>NUCLEOTIDE SEQUENCE</scope>
    <source>
        <strain evidence="2">A6</strain>
    </source>
</reference>
<sequence length="178" mass="19429">MPPDSDNFDPDDNFRAAFSDYADLDEDAALEAVVWQFLLLINPGDEDAAAAQFAEIRDALVADAEPIEAIREAIDWKAGFFVAESDAQGLVEVIDELAARVGVRVEWDIDDEADDPFADADTGALMSQAAVQLRERGYTLWSWETGAEMVAGWIAQRSDDEALPQVAGPLGFHVRAVI</sequence>